<dbReference type="OrthoDB" id="6495301at2759"/>
<evidence type="ECO:0000313" key="4">
    <source>
        <dbReference type="Proteomes" id="UP000076078"/>
    </source>
</evidence>
<name>A0A151ZHF1_TIELA</name>
<evidence type="ECO:0000259" key="2">
    <source>
        <dbReference type="Pfam" id="PF20434"/>
    </source>
</evidence>
<dbReference type="Gene3D" id="3.40.50.1820">
    <property type="entry name" value="alpha/beta hydrolase"/>
    <property type="match status" value="1"/>
</dbReference>
<dbReference type="OMA" id="HSCGGHM"/>
<dbReference type="InterPro" id="IPR049492">
    <property type="entry name" value="BD-FAE-like_dom"/>
</dbReference>
<proteinExistence type="predicted"/>
<dbReference type="AlphaFoldDB" id="A0A151ZHF1"/>
<dbReference type="STRING" id="361077.A0A151ZHF1"/>
<dbReference type="PANTHER" id="PTHR48081">
    <property type="entry name" value="AB HYDROLASE SUPERFAMILY PROTEIN C4A8.06C"/>
    <property type="match status" value="1"/>
</dbReference>
<dbReference type="EMBL" id="LODT01000028">
    <property type="protein sequence ID" value="KYQ93347.1"/>
    <property type="molecule type" value="Genomic_DNA"/>
</dbReference>
<organism evidence="3 4">
    <name type="scientific">Tieghemostelium lacteum</name>
    <name type="common">Slime mold</name>
    <name type="synonym">Dictyostelium lacteum</name>
    <dbReference type="NCBI Taxonomy" id="361077"/>
    <lineage>
        <taxon>Eukaryota</taxon>
        <taxon>Amoebozoa</taxon>
        <taxon>Evosea</taxon>
        <taxon>Eumycetozoa</taxon>
        <taxon>Dictyostelia</taxon>
        <taxon>Dictyosteliales</taxon>
        <taxon>Raperosteliaceae</taxon>
        <taxon>Tieghemostelium</taxon>
    </lineage>
</organism>
<dbReference type="SUPFAM" id="SSF53474">
    <property type="entry name" value="alpha/beta-Hydrolases"/>
    <property type="match status" value="1"/>
</dbReference>
<keyword evidence="1" id="KW-0378">Hydrolase</keyword>
<dbReference type="InterPro" id="IPR029058">
    <property type="entry name" value="AB_hydrolase_fold"/>
</dbReference>
<dbReference type="InterPro" id="IPR050300">
    <property type="entry name" value="GDXG_lipolytic_enzyme"/>
</dbReference>
<keyword evidence="4" id="KW-1185">Reference proteome</keyword>
<protein>
    <recommendedName>
        <fullName evidence="2">BD-FAE-like domain-containing protein</fullName>
    </recommendedName>
</protein>
<accession>A0A151ZHF1</accession>
<evidence type="ECO:0000313" key="3">
    <source>
        <dbReference type="EMBL" id="KYQ93347.1"/>
    </source>
</evidence>
<dbReference type="PANTHER" id="PTHR48081:SF33">
    <property type="entry name" value="KYNURENINE FORMAMIDASE"/>
    <property type="match status" value="1"/>
</dbReference>
<sequence length="276" mass="32024">MKILNDIKYDQLNNERVLDLYFNEDSRISSQSPLILYVHGGLWVSRDKSEYKQLAEYLVEQGFTVAVMNYQLTSKANNVKYPSHNEDLFRCMFFLQSNTLLNAHYKSGKFIGIGHSCGGHMIGSLVLRWQEYQQRLGVIDTDIEMPLSHFIGIEGIYDNELFVSDFPEWRSEIEFVYGKSDPKDWDSPSNKLPLNQHQIDQLHNLNVLLIHSPQDTWVNANQSSNFKNLLQQQYQIKNVIFDENVKGTHFDVVLNISVKENSEASLIRNSILNFLK</sequence>
<comment type="caution">
    <text evidence="3">The sequence shown here is derived from an EMBL/GenBank/DDBJ whole genome shotgun (WGS) entry which is preliminary data.</text>
</comment>
<dbReference type="InParanoid" id="A0A151ZHF1"/>
<dbReference type="GO" id="GO:0016787">
    <property type="term" value="F:hydrolase activity"/>
    <property type="evidence" value="ECO:0007669"/>
    <property type="project" value="UniProtKB-KW"/>
</dbReference>
<gene>
    <name evidence="3" type="ORF">DLAC_06018</name>
</gene>
<reference evidence="3 4" key="1">
    <citation type="submission" date="2015-12" db="EMBL/GenBank/DDBJ databases">
        <title>Dictyostelia acquired genes for synthesis and detection of signals that induce cell-type specialization by lateral gene transfer from prokaryotes.</title>
        <authorList>
            <person name="Gloeckner G."/>
            <person name="Schaap P."/>
        </authorList>
    </citation>
    <scope>NUCLEOTIDE SEQUENCE [LARGE SCALE GENOMIC DNA]</scope>
    <source>
        <strain evidence="3 4">TK</strain>
    </source>
</reference>
<dbReference type="Proteomes" id="UP000076078">
    <property type="component" value="Unassembled WGS sequence"/>
</dbReference>
<evidence type="ECO:0000256" key="1">
    <source>
        <dbReference type="ARBA" id="ARBA00022801"/>
    </source>
</evidence>
<feature type="domain" description="BD-FAE-like" evidence="2">
    <location>
        <begin position="18"/>
        <end position="229"/>
    </location>
</feature>
<dbReference type="Pfam" id="PF20434">
    <property type="entry name" value="BD-FAE"/>
    <property type="match status" value="1"/>
</dbReference>